<evidence type="ECO:0000256" key="5">
    <source>
        <dbReference type="SAM" id="Phobius"/>
    </source>
</evidence>
<evidence type="ECO:0000259" key="6">
    <source>
        <dbReference type="Pfam" id="PF00924"/>
    </source>
</evidence>
<dbReference type="SUPFAM" id="SSF50182">
    <property type="entry name" value="Sm-like ribonucleoproteins"/>
    <property type="match status" value="1"/>
</dbReference>
<feature type="transmembrane region" description="Helical" evidence="5">
    <location>
        <begin position="52"/>
        <end position="73"/>
    </location>
</feature>
<feature type="transmembrane region" description="Helical" evidence="5">
    <location>
        <begin position="93"/>
        <end position="117"/>
    </location>
</feature>
<evidence type="ECO:0000313" key="8">
    <source>
        <dbReference type="Proteomes" id="UP000182987"/>
    </source>
</evidence>
<dbReference type="Pfam" id="PF00924">
    <property type="entry name" value="MS_channel_2nd"/>
    <property type="match status" value="1"/>
</dbReference>
<gene>
    <name evidence="7" type="ORF">BJI69_15690</name>
</gene>
<keyword evidence="8" id="KW-1185">Reference proteome</keyword>
<dbReference type="InterPro" id="IPR006685">
    <property type="entry name" value="MscS_channel_2nd"/>
</dbReference>
<dbReference type="Proteomes" id="UP000182987">
    <property type="component" value="Chromosome"/>
</dbReference>
<keyword evidence="4 5" id="KW-0472">Membrane</keyword>
<dbReference type="GO" id="GO:0016020">
    <property type="term" value="C:membrane"/>
    <property type="evidence" value="ECO:0007669"/>
    <property type="project" value="UniProtKB-SubCell"/>
</dbReference>
<dbReference type="OrthoDB" id="9792218at2"/>
<feature type="transmembrane region" description="Helical" evidence="5">
    <location>
        <begin position="137"/>
        <end position="158"/>
    </location>
</feature>
<name>A0A1L3EVX1_9GAMM</name>
<accession>A0A1L3EVX1</accession>
<feature type="transmembrane region" description="Helical" evidence="5">
    <location>
        <begin position="164"/>
        <end position="183"/>
    </location>
</feature>
<comment type="subcellular location">
    <subcellularLocation>
        <location evidence="1">Membrane</location>
    </subcellularLocation>
</comment>
<dbReference type="PANTHER" id="PTHR30566:SF25">
    <property type="entry name" value="INNER MEMBRANE PROTEIN"/>
    <property type="match status" value="1"/>
</dbReference>
<dbReference type="InterPro" id="IPR010920">
    <property type="entry name" value="LSM_dom_sf"/>
</dbReference>
<protein>
    <submittedName>
        <fullName evidence="7">Mechanosensitive ion channel protein MscS</fullName>
    </submittedName>
</protein>
<keyword evidence="3 5" id="KW-1133">Transmembrane helix</keyword>
<evidence type="ECO:0000313" key="7">
    <source>
        <dbReference type="EMBL" id="APG05198.1"/>
    </source>
</evidence>
<evidence type="ECO:0000256" key="4">
    <source>
        <dbReference type="ARBA" id="ARBA00023136"/>
    </source>
</evidence>
<feature type="domain" description="Mechanosensitive ion channel MscS" evidence="6">
    <location>
        <begin position="186"/>
        <end position="252"/>
    </location>
</feature>
<feature type="transmembrane region" description="Helical" evidence="5">
    <location>
        <begin position="14"/>
        <end position="31"/>
    </location>
</feature>
<evidence type="ECO:0000256" key="2">
    <source>
        <dbReference type="ARBA" id="ARBA00022692"/>
    </source>
</evidence>
<dbReference type="EMBL" id="CP017480">
    <property type="protein sequence ID" value="APG05198.1"/>
    <property type="molecule type" value="Genomic_DNA"/>
</dbReference>
<dbReference type="KEGG" id="lrz:BJI69_15690"/>
<dbReference type="InterPro" id="IPR023408">
    <property type="entry name" value="MscS_beta-dom_sf"/>
</dbReference>
<evidence type="ECO:0000256" key="3">
    <source>
        <dbReference type="ARBA" id="ARBA00022989"/>
    </source>
</evidence>
<dbReference type="Gene3D" id="1.10.287.1260">
    <property type="match status" value="1"/>
</dbReference>
<dbReference type="Gene3D" id="2.30.30.60">
    <property type="match status" value="1"/>
</dbReference>
<reference evidence="8" key="1">
    <citation type="submission" date="2016-09" db="EMBL/GenBank/DDBJ databases">
        <authorList>
            <person name="Lysoe E."/>
        </authorList>
    </citation>
    <scope>NUCLEOTIDE SEQUENCE [LARGE SCALE GENOMIC DNA]</scope>
    <source>
        <strain evidence="8">LJ96T</strain>
    </source>
</reference>
<dbReference type="STRING" id="1440763.BJI69_15690"/>
<evidence type="ECO:0000256" key="1">
    <source>
        <dbReference type="ARBA" id="ARBA00004370"/>
    </source>
</evidence>
<dbReference type="AlphaFoldDB" id="A0A1L3EVX1"/>
<keyword evidence="2 5" id="KW-0812">Transmembrane</keyword>
<dbReference type="GO" id="GO:0008381">
    <property type="term" value="F:mechanosensitive monoatomic ion channel activity"/>
    <property type="evidence" value="ECO:0007669"/>
    <property type="project" value="UniProtKB-ARBA"/>
</dbReference>
<proteinExistence type="predicted"/>
<dbReference type="PANTHER" id="PTHR30566">
    <property type="entry name" value="YNAI-RELATED MECHANOSENSITIVE ION CHANNEL"/>
    <property type="match status" value="1"/>
</dbReference>
<dbReference type="RefSeq" id="WP_071925002.1">
    <property type="nucleotide sequence ID" value="NZ_CP017480.1"/>
</dbReference>
<sequence>MNPSNWMPDLAHPWTRFALIVVIALAVAGVLRRVTKFFLRRFAITHPAGASMIARANAPMEAIVPLAMLLIAFRASPDEPASLIDGLEHVVSLGLIVACTWFIVRCIGALDATVSRFNPIDREDNLRARRVQTQARVLSRTGSVVAVVLGIGVALMTFPTVRQFGASLLASAGLAGLAVGLAAKPVLGNLIAGLQIALTQPIRLDDVVVIEGEWGKIEEITSTYVVVRIWDERRLVVPLQYFIENPFQNWTRTNSQVLGSAMLWFDYGLPLGPLRTELERLCKQAPEWDGRVCVLQVVDTNDKAMQLRALVSSSNSSKSWDLRCKVREGLIAFVQREFAGFLPRVRGEFESPVGVDSSAIVGADSSAIPRQRAG</sequence>
<organism evidence="7 8">
    <name type="scientific">Luteibacter rhizovicinus DSM 16549</name>
    <dbReference type="NCBI Taxonomy" id="1440763"/>
    <lineage>
        <taxon>Bacteria</taxon>
        <taxon>Pseudomonadati</taxon>
        <taxon>Pseudomonadota</taxon>
        <taxon>Gammaproteobacteria</taxon>
        <taxon>Lysobacterales</taxon>
        <taxon>Rhodanobacteraceae</taxon>
        <taxon>Luteibacter</taxon>
    </lineage>
</organism>